<comment type="caution">
    <text evidence="9">The sequence shown here is derived from an EMBL/GenBank/DDBJ whole genome shotgun (WGS) entry which is preliminary data.</text>
</comment>
<dbReference type="GO" id="GO:0009090">
    <property type="term" value="P:homoserine biosynthetic process"/>
    <property type="evidence" value="ECO:0007669"/>
    <property type="project" value="TreeGrafter"/>
</dbReference>
<dbReference type="Pfam" id="PF22468">
    <property type="entry name" value="ACT_9"/>
    <property type="match status" value="1"/>
</dbReference>
<dbReference type="SUPFAM" id="SSF51735">
    <property type="entry name" value="NAD(P)-binding Rossmann-fold domains"/>
    <property type="match status" value="1"/>
</dbReference>
<dbReference type="EC" id="2.7.2.4" evidence="1"/>
<dbReference type="SUPFAM" id="SSF55021">
    <property type="entry name" value="ACT-like"/>
    <property type="match status" value="1"/>
</dbReference>
<dbReference type="FunFam" id="3.40.50.720:FF:000083">
    <property type="entry name" value="Bifunctional aspartokinase/homoserine dehydrogenase"/>
    <property type="match status" value="1"/>
</dbReference>
<dbReference type="GO" id="GO:0004412">
    <property type="term" value="F:homoserine dehydrogenase activity"/>
    <property type="evidence" value="ECO:0007669"/>
    <property type="project" value="InterPro"/>
</dbReference>
<keyword evidence="3" id="KW-0547">Nucleotide-binding</keyword>
<dbReference type="InterPro" id="IPR002912">
    <property type="entry name" value="ACT_dom"/>
</dbReference>
<keyword evidence="4" id="KW-0418">Kinase</keyword>
<dbReference type="InterPro" id="IPR036291">
    <property type="entry name" value="NAD(P)-bd_dom_sf"/>
</dbReference>
<accession>S8BZJ2</accession>
<evidence type="ECO:0000313" key="9">
    <source>
        <dbReference type="EMBL" id="EPS59995.1"/>
    </source>
</evidence>
<dbReference type="InterPro" id="IPR045865">
    <property type="entry name" value="ACT-like_dom_sf"/>
</dbReference>
<gene>
    <name evidence="9" type="ORF">M569_14809</name>
</gene>
<reference evidence="9 10" key="1">
    <citation type="journal article" date="2013" name="BMC Genomics">
        <title>The miniature genome of a carnivorous plant Genlisea aurea contains a low number of genes and short non-coding sequences.</title>
        <authorList>
            <person name="Leushkin E.V."/>
            <person name="Sutormin R.A."/>
            <person name="Nabieva E.R."/>
            <person name="Penin A.A."/>
            <person name="Kondrashov A.S."/>
            <person name="Logacheva M.D."/>
        </authorList>
    </citation>
    <scope>NUCLEOTIDE SEQUENCE [LARGE SCALE GENOMIC DNA]</scope>
</reference>
<evidence type="ECO:0000259" key="8">
    <source>
        <dbReference type="PROSITE" id="PS51671"/>
    </source>
</evidence>
<dbReference type="InterPro" id="IPR005106">
    <property type="entry name" value="Asp/hSer_DH_NAD-bd"/>
</dbReference>
<evidence type="ECO:0000256" key="6">
    <source>
        <dbReference type="ARBA" id="ARBA00022857"/>
    </source>
</evidence>
<organism evidence="9 10">
    <name type="scientific">Genlisea aurea</name>
    <dbReference type="NCBI Taxonomy" id="192259"/>
    <lineage>
        <taxon>Eukaryota</taxon>
        <taxon>Viridiplantae</taxon>
        <taxon>Streptophyta</taxon>
        <taxon>Embryophyta</taxon>
        <taxon>Tracheophyta</taxon>
        <taxon>Spermatophyta</taxon>
        <taxon>Magnoliopsida</taxon>
        <taxon>eudicotyledons</taxon>
        <taxon>Gunneridae</taxon>
        <taxon>Pentapetalae</taxon>
        <taxon>asterids</taxon>
        <taxon>lamiids</taxon>
        <taxon>Lamiales</taxon>
        <taxon>Lentibulariaceae</taxon>
        <taxon>Genlisea</taxon>
    </lineage>
</organism>
<dbReference type="PANTHER" id="PTHR43070:SF5">
    <property type="entry name" value="HOMOSERINE DEHYDROGENASE"/>
    <property type="match status" value="1"/>
</dbReference>
<keyword evidence="6" id="KW-0521">NADP</keyword>
<comment type="pathway">
    <text evidence="7">Amino-acid biosynthesis; L-methionine biosynthesis via de novo pathway.</text>
</comment>
<sequence length="245" mass="26713">QASSEHSVCFAVPEKEVKSVAAALQSRFREALNAGRLSQIAVIPNCSILAAVGQKMASTPGVSAKLFDAIAKANINIRAIAQGCSEYNITVVVKRDDCIKALRAVHSRFYHSKTTIAMGIIGPGLIGGTFLDQLRDQATTLKENLNIDLRVMGITGSTAMLLSDVGIELSKWREFVKDKGEKAELHKFVQHVHGNHFIPNTVIVDCTADSHVASHYHDWLRRGIHVITPNKKANSGPLDQVQKLQ</sequence>
<dbReference type="InterPro" id="IPR054352">
    <property type="entry name" value="ACT_Aspartokinase"/>
</dbReference>
<evidence type="ECO:0000256" key="2">
    <source>
        <dbReference type="ARBA" id="ARBA00022679"/>
    </source>
</evidence>
<keyword evidence="2" id="KW-0808">Transferase</keyword>
<dbReference type="GO" id="GO:0009067">
    <property type="term" value="P:aspartate family amino acid biosynthetic process"/>
    <property type="evidence" value="ECO:0007669"/>
    <property type="project" value="InterPro"/>
</dbReference>
<dbReference type="PROSITE" id="PS51671">
    <property type="entry name" value="ACT"/>
    <property type="match status" value="1"/>
</dbReference>
<dbReference type="Proteomes" id="UP000015453">
    <property type="component" value="Unassembled WGS sequence"/>
</dbReference>
<dbReference type="EMBL" id="AUSU01007911">
    <property type="protein sequence ID" value="EPS59995.1"/>
    <property type="molecule type" value="Genomic_DNA"/>
</dbReference>
<dbReference type="FunFam" id="3.30.2130.10:FF:000001">
    <property type="entry name" value="Bifunctional aspartokinase/homoserine dehydrogenase"/>
    <property type="match status" value="1"/>
</dbReference>
<feature type="domain" description="ACT" evidence="8">
    <location>
        <begin position="51"/>
        <end position="128"/>
    </location>
</feature>
<protein>
    <recommendedName>
        <fullName evidence="1">aspartate kinase</fullName>
        <ecNumber evidence="1">2.7.2.4</ecNumber>
    </recommendedName>
</protein>
<name>S8BZJ2_9LAMI</name>
<evidence type="ECO:0000256" key="7">
    <source>
        <dbReference type="ARBA" id="ARBA00034478"/>
    </source>
</evidence>
<dbReference type="GO" id="GO:0004072">
    <property type="term" value="F:aspartate kinase activity"/>
    <property type="evidence" value="ECO:0007669"/>
    <property type="project" value="UniProtKB-EC"/>
</dbReference>
<keyword evidence="5" id="KW-0067">ATP-binding</keyword>
<dbReference type="Gene3D" id="3.30.2130.10">
    <property type="entry name" value="VC0802-like"/>
    <property type="match status" value="1"/>
</dbReference>
<proteinExistence type="predicted"/>
<dbReference type="OrthoDB" id="1695980at2759"/>
<dbReference type="CDD" id="cd04922">
    <property type="entry name" value="ACT_AKi-HSDH-ThrA_2"/>
    <property type="match status" value="1"/>
</dbReference>
<dbReference type="Pfam" id="PF03447">
    <property type="entry name" value="NAD_binding_3"/>
    <property type="match status" value="1"/>
</dbReference>
<dbReference type="GO" id="GO:0005524">
    <property type="term" value="F:ATP binding"/>
    <property type="evidence" value="ECO:0007669"/>
    <property type="project" value="UniProtKB-KW"/>
</dbReference>
<dbReference type="AlphaFoldDB" id="S8BZJ2"/>
<dbReference type="InterPro" id="IPR011147">
    <property type="entry name" value="Bifunc_Aspkin/hSer_DH"/>
</dbReference>
<evidence type="ECO:0000256" key="5">
    <source>
        <dbReference type="ARBA" id="ARBA00022840"/>
    </source>
</evidence>
<dbReference type="PANTHER" id="PTHR43070">
    <property type="match status" value="1"/>
</dbReference>
<dbReference type="GO" id="GO:0050661">
    <property type="term" value="F:NADP binding"/>
    <property type="evidence" value="ECO:0007669"/>
    <property type="project" value="InterPro"/>
</dbReference>
<evidence type="ECO:0000256" key="4">
    <source>
        <dbReference type="ARBA" id="ARBA00022777"/>
    </source>
</evidence>
<evidence type="ECO:0000256" key="3">
    <source>
        <dbReference type="ARBA" id="ARBA00022741"/>
    </source>
</evidence>
<feature type="non-terminal residue" evidence="9">
    <location>
        <position position="1"/>
    </location>
</feature>
<keyword evidence="10" id="KW-1185">Reference proteome</keyword>
<evidence type="ECO:0000313" key="10">
    <source>
        <dbReference type="Proteomes" id="UP000015453"/>
    </source>
</evidence>
<evidence type="ECO:0000256" key="1">
    <source>
        <dbReference type="ARBA" id="ARBA00013059"/>
    </source>
</evidence>
<dbReference type="Gene3D" id="3.40.50.720">
    <property type="entry name" value="NAD(P)-binding Rossmann-like Domain"/>
    <property type="match status" value="1"/>
</dbReference>